<dbReference type="EMBL" id="QDEB01097476">
    <property type="protein sequence ID" value="RZC32425.1"/>
    <property type="molecule type" value="Genomic_DNA"/>
</dbReference>
<evidence type="ECO:0000313" key="1">
    <source>
        <dbReference type="EMBL" id="RZC32425.1"/>
    </source>
</evidence>
<accession>A0A482VI36</accession>
<dbReference type="AlphaFoldDB" id="A0A482VI36"/>
<keyword evidence="2" id="KW-1185">Reference proteome</keyword>
<comment type="caution">
    <text evidence="1">The sequence shown here is derived from an EMBL/GenBank/DDBJ whole genome shotgun (WGS) entry which is preliminary data.</text>
</comment>
<proteinExistence type="predicted"/>
<gene>
    <name evidence="1" type="ORF">BDFB_009752</name>
</gene>
<dbReference type="Proteomes" id="UP000292052">
    <property type="component" value="Unassembled WGS sequence"/>
</dbReference>
<protein>
    <submittedName>
        <fullName evidence="1">Uncharacterized protein</fullName>
    </submittedName>
</protein>
<feature type="non-terminal residue" evidence="1">
    <location>
        <position position="80"/>
    </location>
</feature>
<name>A0A482VI36_ASBVE</name>
<evidence type="ECO:0000313" key="2">
    <source>
        <dbReference type="Proteomes" id="UP000292052"/>
    </source>
</evidence>
<sequence length="80" mass="9109">MPQKHHSQPKKELNDVLKYYSQIHTSAGNLCKEIIIRGFCISPLGVLSELTGRRQDLQEAKVVPCIVKISTEIMELLAYR</sequence>
<organism evidence="1 2">
    <name type="scientific">Asbolus verrucosus</name>
    <name type="common">Desert ironclad beetle</name>
    <dbReference type="NCBI Taxonomy" id="1661398"/>
    <lineage>
        <taxon>Eukaryota</taxon>
        <taxon>Metazoa</taxon>
        <taxon>Ecdysozoa</taxon>
        <taxon>Arthropoda</taxon>
        <taxon>Hexapoda</taxon>
        <taxon>Insecta</taxon>
        <taxon>Pterygota</taxon>
        <taxon>Neoptera</taxon>
        <taxon>Endopterygota</taxon>
        <taxon>Coleoptera</taxon>
        <taxon>Polyphaga</taxon>
        <taxon>Cucujiformia</taxon>
        <taxon>Tenebrionidae</taxon>
        <taxon>Pimeliinae</taxon>
        <taxon>Asbolus</taxon>
    </lineage>
</organism>
<reference evidence="1 2" key="1">
    <citation type="submission" date="2017-03" db="EMBL/GenBank/DDBJ databases">
        <title>Genome of the blue death feigning beetle - Asbolus verrucosus.</title>
        <authorList>
            <person name="Rider S.D."/>
        </authorList>
    </citation>
    <scope>NUCLEOTIDE SEQUENCE [LARGE SCALE GENOMIC DNA]</scope>
    <source>
        <strain evidence="1">Butters</strain>
        <tissue evidence="1">Head and leg muscle</tissue>
    </source>
</reference>